<evidence type="ECO:0000256" key="4">
    <source>
        <dbReference type="RuleBase" id="RU003476"/>
    </source>
</evidence>
<dbReference type="PROSITE" id="PS00893">
    <property type="entry name" value="NUDIX_BOX"/>
    <property type="match status" value="1"/>
</dbReference>
<evidence type="ECO:0000259" key="5">
    <source>
        <dbReference type="PROSITE" id="PS51462"/>
    </source>
</evidence>
<dbReference type="InterPro" id="IPR015797">
    <property type="entry name" value="NUDIX_hydrolase-like_dom_sf"/>
</dbReference>
<organism evidence="6 7">
    <name type="scientific">Intrasporangium chromatireducens Q5-1</name>
    <dbReference type="NCBI Taxonomy" id="584657"/>
    <lineage>
        <taxon>Bacteria</taxon>
        <taxon>Bacillati</taxon>
        <taxon>Actinomycetota</taxon>
        <taxon>Actinomycetes</taxon>
        <taxon>Micrococcales</taxon>
        <taxon>Intrasporangiaceae</taxon>
        <taxon>Intrasporangium</taxon>
    </lineage>
</organism>
<comment type="cofactor">
    <cofactor evidence="1">
        <name>Mg(2+)</name>
        <dbReference type="ChEBI" id="CHEBI:18420"/>
    </cofactor>
</comment>
<dbReference type="InterPro" id="IPR020084">
    <property type="entry name" value="NUDIX_hydrolase_CS"/>
</dbReference>
<reference evidence="7" key="1">
    <citation type="submission" date="2013-08" db="EMBL/GenBank/DDBJ databases">
        <title>Intrasporangium oryzae NRRL B-24470.</title>
        <authorList>
            <person name="Liu H."/>
            <person name="Wang G."/>
        </authorList>
    </citation>
    <scope>NUCLEOTIDE SEQUENCE [LARGE SCALE GENOMIC DNA]</scope>
    <source>
        <strain evidence="7">Q5-1</strain>
    </source>
</reference>
<dbReference type="Pfam" id="PF00293">
    <property type="entry name" value="NUDIX"/>
    <property type="match status" value="1"/>
</dbReference>
<protein>
    <submittedName>
        <fullName evidence="6">DNA mismatch repair protein MutT</fullName>
    </submittedName>
</protein>
<comment type="similarity">
    <text evidence="2 4">Belongs to the Nudix hydrolase family.</text>
</comment>
<evidence type="ECO:0000313" key="6">
    <source>
        <dbReference type="EMBL" id="EWT07355.1"/>
    </source>
</evidence>
<dbReference type="InterPro" id="IPR020476">
    <property type="entry name" value="Nudix_hydrolase"/>
</dbReference>
<evidence type="ECO:0000313" key="7">
    <source>
        <dbReference type="Proteomes" id="UP000019494"/>
    </source>
</evidence>
<name>W9GML2_9MICO</name>
<keyword evidence="7" id="KW-1185">Reference proteome</keyword>
<sequence>MAHGQHPETLLHAAGWVAHAPESASVATDGALELAYRVSPLSGIPPRVEGRRRDRDVPADAVGEAYQRVAAYALVLSREGVLLTEFTAQTHVAGEWGLPGGGLEAGETPVDGVLREVWEETGQQIVLGELIAIQSSHWVGRAPSRVIEDFHAIRIVYRAVCPDPTEPVIHDVGGTTGDARWVPLDRVQDLPLTRSWQEFEALVGGGPTPP</sequence>
<gene>
    <name evidence="6" type="ORF">N864_08345</name>
</gene>
<dbReference type="GO" id="GO:0016787">
    <property type="term" value="F:hydrolase activity"/>
    <property type="evidence" value="ECO:0007669"/>
    <property type="project" value="UniProtKB-KW"/>
</dbReference>
<dbReference type="CDD" id="cd02883">
    <property type="entry name" value="NUDIX_Hydrolase"/>
    <property type="match status" value="1"/>
</dbReference>
<dbReference type="SUPFAM" id="SSF55811">
    <property type="entry name" value="Nudix"/>
    <property type="match status" value="1"/>
</dbReference>
<comment type="caution">
    <text evidence="6">The sequence shown here is derived from an EMBL/GenBank/DDBJ whole genome shotgun (WGS) entry which is preliminary data.</text>
</comment>
<dbReference type="PRINTS" id="PR00502">
    <property type="entry name" value="NUDIXFAMILY"/>
</dbReference>
<dbReference type="Proteomes" id="UP000019494">
    <property type="component" value="Unassembled WGS sequence"/>
</dbReference>
<evidence type="ECO:0000256" key="2">
    <source>
        <dbReference type="ARBA" id="ARBA00005582"/>
    </source>
</evidence>
<evidence type="ECO:0000256" key="3">
    <source>
        <dbReference type="ARBA" id="ARBA00022801"/>
    </source>
</evidence>
<dbReference type="AlphaFoldDB" id="W9GML2"/>
<dbReference type="InterPro" id="IPR000086">
    <property type="entry name" value="NUDIX_hydrolase_dom"/>
</dbReference>
<dbReference type="PANTHER" id="PTHR43046">
    <property type="entry name" value="GDP-MANNOSE MANNOSYL HYDROLASE"/>
    <property type="match status" value="1"/>
</dbReference>
<accession>W9GML2</accession>
<dbReference type="Gene3D" id="3.90.79.10">
    <property type="entry name" value="Nucleoside Triphosphate Pyrophosphohydrolase"/>
    <property type="match status" value="1"/>
</dbReference>
<dbReference type="PROSITE" id="PS51462">
    <property type="entry name" value="NUDIX"/>
    <property type="match status" value="1"/>
</dbReference>
<keyword evidence="3 4" id="KW-0378">Hydrolase</keyword>
<feature type="domain" description="Nudix hydrolase" evidence="5">
    <location>
        <begin position="66"/>
        <end position="204"/>
    </location>
</feature>
<dbReference type="PANTHER" id="PTHR43046:SF2">
    <property type="entry name" value="8-OXO-DGTP DIPHOSPHATASE-RELATED"/>
    <property type="match status" value="1"/>
</dbReference>
<proteinExistence type="inferred from homology"/>
<dbReference type="EMBL" id="AWQS01000014">
    <property type="protein sequence ID" value="EWT07355.1"/>
    <property type="molecule type" value="Genomic_DNA"/>
</dbReference>
<evidence type="ECO:0000256" key="1">
    <source>
        <dbReference type="ARBA" id="ARBA00001946"/>
    </source>
</evidence>